<protein>
    <submittedName>
        <fullName evidence="2">Uncharacterized protein</fullName>
    </submittedName>
</protein>
<keyword evidence="1" id="KW-0175">Coiled coil</keyword>
<evidence type="ECO:0000313" key="2">
    <source>
        <dbReference type="EMBL" id="CAB5223070.1"/>
    </source>
</evidence>
<dbReference type="EMBL" id="LR798304">
    <property type="protein sequence ID" value="CAB5223070.1"/>
    <property type="molecule type" value="Genomic_DNA"/>
</dbReference>
<organism evidence="2">
    <name type="scientific">uncultured Caudovirales phage</name>
    <dbReference type="NCBI Taxonomy" id="2100421"/>
    <lineage>
        <taxon>Viruses</taxon>
        <taxon>Duplodnaviria</taxon>
        <taxon>Heunggongvirae</taxon>
        <taxon>Uroviricota</taxon>
        <taxon>Caudoviricetes</taxon>
        <taxon>Peduoviridae</taxon>
        <taxon>Maltschvirus</taxon>
        <taxon>Maltschvirus maltsch</taxon>
    </lineage>
</organism>
<feature type="coiled-coil region" evidence="1">
    <location>
        <begin position="4"/>
        <end position="65"/>
    </location>
</feature>
<sequence>MTEADKLREYIAQKQAQMDDLEKRYGNGVRPSWLSQETTVLAFYIRDAEDQLKQLEANNATDHSSN</sequence>
<gene>
    <name evidence="2" type="ORF">UFOVP373_54</name>
</gene>
<name>A0A6J7WZA2_9CAUD</name>
<evidence type="ECO:0000256" key="1">
    <source>
        <dbReference type="SAM" id="Coils"/>
    </source>
</evidence>
<reference evidence="2" key="1">
    <citation type="submission" date="2020-05" db="EMBL/GenBank/DDBJ databases">
        <authorList>
            <person name="Chiriac C."/>
            <person name="Salcher M."/>
            <person name="Ghai R."/>
            <person name="Kavagutti S V."/>
        </authorList>
    </citation>
    <scope>NUCLEOTIDE SEQUENCE</scope>
</reference>
<accession>A0A6J7WZA2</accession>
<proteinExistence type="predicted"/>